<comment type="caution">
    <text evidence="1">The sequence shown here is derived from an EMBL/GenBank/DDBJ whole genome shotgun (WGS) entry which is preliminary data.</text>
</comment>
<keyword evidence="2" id="KW-1185">Reference proteome</keyword>
<dbReference type="OrthoDB" id="9795306at2"/>
<dbReference type="Proteomes" id="UP000297318">
    <property type="component" value="Unassembled WGS sequence"/>
</dbReference>
<name>A0A4Z1DYX3_9MICO</name>
<evidence type="ECO:0008006" key="3">
    <source>
        <dbReference type="Google" id="ProtNLM"/>
    </source>
</evidence>
<dbReference type="RefSeq" id="WP_135850735.1">
    <property type="nucleotide sequence ID" value="NZ_RHPJ01000004.1"/>
</dbReference>
<dbReference type="EMBL" id="RHPJ01000004">
    <property type="protein sequence ID" value="TGO04139.1"/>
    <property type="molecule type" value="Genomic_DNA"/>
</dbReference>
<dbReference type="PANTHER" id="PTHR33990">
    <property type="entry name" value="PROTEIN YJDN-RELATED"/>
    <property type="match status" value="1"/>
</dbReference>
<evidence type="ECO:0000313" key="2">
    <source>
        <dbReference type="Proteomes" id="UP000297318"/>
    </source>
</evidence>
<dbReference type="PANTHER" id="PTHR33990:SF1">
    <property type="entry name" value="PROTEIN YJDN"/>
    <property type="match status" value="1"/>
</dbReference>
<sequence>MTAPTLYLWFPGTAAEALGSYRDTFGGDLELHTLGEMGRTDGPVDAVGHGVLTGPVTLYGSDVVGGEDPLSMTGLSIALLGTADGPTLTRWFASLAEGGTVLDDLQERPWGACDGQVVDRFGVRWLIGYELDAQ</sequence>
<accession>A0A4Z1DYX3</accession>
<reference evidence="1 2" key="1">
    <citation type="submission" date="2018-11" db="EMBL/GenBank/DDBJ databases">
        <title>Complete genome sequencing of the Actinobacteria Serinibacter sp. K3-2.</title>
        <authorList>
            <person name="Rakitin A.L."/>
            <person name="Beletsky A.V."/>
            <person name="Mardanov A.V."/>
            <person name="Ravin N.V."/>
            <person name="Gromova A.S."/>
            <person name="Filippova S.N."/>
            <person name="Gal'Chenko V.F."/>
        </authorList>
    </citation>
    <scope>NUCLEOTIDE SEQUENCE [LARGE SCALE GENOMIC DNA]</scope>
    <source>
        <strain evidence="1 2">K3-2</strain>
    </source>
</reference>
<gene>
    <name evidence="1" type="ORF">SERN_2730</name>
</gene>
<dbReference type="Gene3D" id="3.10.180.10">
    <property type="entry name" value="2,3-Dihydroxybiphenyl 1,2-Dioxygenase, domain 1"/>
    <property type="match status" value="1"/>
</dbReference>
<proteinExistence type="predicted"/>
<dbReference type="SUPFAM" id="SSF54593">
    <property type="entry name" value="Glyoxalase/Bleomycin resistance protein/Dihydroxybiphenyl dioxygenase"/>
    <property type="match status" value="1"/>
</dbReference>
<dbReference type="AlphaFoldDB" id="A0A4Z1DYX3"/>
<evidence type="ECO:0000313" key="1">
    <source>
        <dbReference type="EMBL" id="TGO04139.1"/>
    </source>
</evidence>
<dbReference type="InterPro" id="IPR029068">
    <property type="entry name" value="Glyas_Bleomycin-R_OHBP_Dase"/>
</dbReference>
<protein>
    <recommendedName>
        <fullName evidence="3">PhnB protein</fullName>
    </recommendedName>
</protein>
<organism evidence="1 2">
    <name type="scientific">Serinibacter arcticus</name>
    <dbReference type="NCBI Taxonomy" id="1655435"/>
    <lineage>
        <taxon>Bacteria</taxon>
        <taxon>Bacillati</taxon>
        <taxon>Actinomycetota</taxon>
        <taxon>Actinomycetes</taxon>
        <taxon>Micrococcales</taxon>
        <taxon>Beutenbergiaceae</taxon>
        <taxon>Serinibacter</taxon>
    </lineage>
</organism>